<dbReference type="InterPro" id="IPR020904">
    <property type="entry name" value="Sc_DH/Rdtase_CS"/>
</dbReference>
<dbReference type="NCBIfam" id="NF005878">
    <property type="entry name" value="PRK07825.1"/>
    <property type="match status" value="1"/>
</dbReference>
<dbReference type="InterPro" id="IPR002347">
    <property type="entry name" value="SDR_fam"/>
</dbReference>
<sequence>MTKYPHLDLARAHVAITGAGQGIGRATAERMAALGARVSIGDLDLEAAKRTAADIGGTAHHLDVADPASFAAFLGEAEQANGPLAVLVNNAGIMPNGGFLDLSDALNRATMEVNVFGVVHGMRLALPGMLERGRGHIVNVASLAGKFPVKGLAIYNASKFAVVGLTAATRLEYAPHGVSVSAVLPSAVDTALASGLDMRPIPKVKPERIADAVVDSVRTRAAEIAVPGYVGALATLAAVTPEPALNAFRRLMRDDRALRPDSPERDGYRARLDQDTHREENA</sequence>
<protein>
    <recommendedName>
        <fullName evidence="7">Short chain dehydrogenase</fullName>
    </recommendedName>
</protein>
<dbReference type="HOGENOM" id="CLU_010194_2_1_11"/>
<evidence type="ECO:0000256" key="4">
    <source>
        <dbReference type="SAM" id="MobiDB-lite"/>
    </source>
</evidence>
<dbReference type="SUPFAM" id="SSF51735">
    <property type="entry name" value="NAD(P)-binding Rossmann-fold domains"/>
    <property type="match status" value="1"/>
</dbReference>
<feature type="region of interest" description="Disordered" evidence="4">
    <location>
        <begin position="256"/>
        <end position="282"/>
    </location>
</feature>
<gene>
    <name evidence="5" type="ORF">AJAP_14970</name>
</gene>
<dbReference type="PANTHER" id="PTHR24322">
    <property type="entry name" value="PKSB"/>
    <property type="match status" value="1"/>
</dbReference>
<dbReference type="InterPro" id="IPR036291">
    <property type="entry name" value="NAD(P)-bd_dom_sf"/>
</dbReference>
<proteinExistence type="inferred from homology"/>
<name>A0A075V012_9PSEU</name>
<dbReference type="PRINTS" id="PR00081">
    <property type="entry name" value="GDHRDH"/>
</dbReference>
<keyword evidence="6" id="KW-1185">Reference proteome</keyword>
<dbReference type="Proteomes" id="UP000028492">
    <property type="component" value="Chromosome"/>
</dbReference>
<dbReference type="PROSITE" id="PS00061">
    <property type="entry name" value="ADH_SHORT"/>
    <property type="match status" value="1"/>
</dbReference>
<dbReference type="Gene3D" id="3.40.50.720">
    <property type="entry name" value="NAD(P)-binding Rossmann-like Domain"/>
    <property type="match status" value="1"/>
</dbReference>
<dbReference type="PANTHER" id="PTHR24322:SF736">
    <property type="entry name" value="RETINOL DEHYDROGENASE 10"/>
    <property type="match status" value="1"/>
</dbReference>
<dbReference type="KEGG" id="aja:AJAP_14970"/>
<dbReference type="PRINTS" id="PR00080">
    <property type="entry name" value="SDRFAMILY"/>
</dbReference>
<dbReference type="Pfam" id="PF00106">
    <property type="entry name" value="adh_short"/>
    <property type="match status" value="1"/>
</dbReference>
<keyword evidence="2" id="KW-0560">Oxidoreductase</keyword>
<dbReference type="RefSeq" id="WP_038511821.1">
    <property type="nucleotide sequence ID" value="NZ_CP008953.1"/>
</dbReference>
<comment type="similarity">
    <text evidence="1 3">Belongs to the short-chain dehydrogenases/reductases (SDR) family.</text>
</comment>
<dbReference type="GO" id="GO:0016616">
    <property type="term" value="F:oxidoreductase activity, acting on the CH-OH group of donors, NAD or NADP as acceptor"/>
    <property type="evidence" value="ECO:0007669"/>
    <property type="project" value="TreeGrafter"/>
</dbReference>
<evidence type="ECO:0000256" key="1">
    <source>
        <dbReference type="ARBA" id="ARBA00006484"/>
    </source>
</evidence>
<accession>A0A075V012</accession>
<reference evidence="5 6" key="1">
    <citation type="journal article" date="2014" name="J. Biotechnol.">
        <title>Complete genome sequence of the actinobacterium Amycolatopsis japonica MG417-CF17(T) (=DSM 44213T) producing (S,S)-N,N'-ethylenediaminedisuccinic acid.</title>
        <authorList>
            <person name="Stegmann E."/>
            <person name="Albersmeier A."/>
            <person name="Spohn M."/>
            <person name="Gert H."/>
            <person name="Weber T."/>
            <person name="Wohlleben W."/>
            <person name="Kalinowski J."/>
            <person name="Ruckert C."/>
        </authorList>
    </citation>
    <scope>NUCLEOTIDE SEQUENCE [LARGE SCALE GENOMIC DNA]</scope>
    <source>
        <strain evidence="6">MG417-CF17 (DSM 44213)</strain>
    </source>
</reference>
<evidence type="ECO:0008006" key="7">
    <source>
        <dbReference type="Google" id="ProtNLM"/>
    </source>
</evidence>
<organism evidence="5 6">
    <name type="scientific">Amycolatopsis japonica</name>
    <dbReference type="NCBI Taxonomy" id="208439"/>
    <lineage>
        <taxon>Bacteria</taxon>
        <taxon>Bacillati</taxon>
        <taxon>Actinomycetota</taxon>
        <taxon>Actinomycetes</taxon>
        <taxon>Pseudonocardiales</taxon>
        <taxon>Pseudonocardiaceae</taxon>
        <taxon>Amycolatopsis</taxon>
        <taxon>Amycolatopsis japonica group</taxon>
    </lineage>
</organism>
<evidence type="ECO:0000313" key="5">
    <source>
        <dbReference type="EMBL" id="AIG75870.1"/>
    </source>
</evidence>
<dbReference type="STRING" id="208439.AJAP_14970"/>
<dbReference type="EMBL" id="CP008953">
    <property type="protein sequence ID" value="AIG75870.1"/>
    <property type="molecule type" value="Genomic_DNA"/>
</dbReference>
<evidence type="ECO:0000313" key="6">
    <source>
        <dbReference type="Proteomes" id="UP000028492"/>
    </source>
</evidence>
<dbReference type="eggNOG" id="COG0300">
    <property type="taxonomic scope" value="Bacteria"/>
</dbReference>
<evidence type="ECO:0000256" key="2">
    <source>
        <dbReference type="ARBA" id="ARBA00023002"/>
    </source>
</evidence>
<dbReference type="CDD" id="cd05233">
    <property type="entry name" value="SDR_c"/>
    <property type="match status" value="1"/>
</dbReference>
<evidence type="ECO:0000256" key="3">
    <source>
        <dbReference type="RuleBase" id="RU000363"/>
    </source>
</evidence>
<dbReference type="AlphaFoldDB" id="A0A075V012"/>